<keyword evidence="3" id="KW-0812">Transmembrane</keyword>
<keyword evidence="3" id="KW-0472">Membrane</keyword>
<evidence type="ECO:0000256" key="2">
    <source>
        <dbReference type="ARBA" id="ARBA00022840"/>
    </source>
</evidence>
<reference evidence="5 6" key="1">
    <citation type="submission" date="2021-06" db="EMBL/GenBank/DDBJ databases">
        <authorList>
            <person name="Sun Q."/>
            <person name="Li D."/>
        </authorList>
    </citation>
    <scope>NUCLEOTIDE SEQUENCE [LARGE SCALE GENOMIC DNA]</scope>
    <source>
        <strain evidence="5 6">MSJ-40</strain>
    </source>
</reference>
<gene>
    <name evidence="5" type="ORF">KQI42_14640</name>
</gene>
<dbReference type="EMBL" id="JAHLPM010000013">
    <property type="protein sequence ID" value="MBU5439258.1"/>
    <property type="molecule type" value="Genomic_DNA"/>
</dbReference>
<name>A0ABS6E8K6_9FIRM</name>
<dbReference type="InterPro" id="IPR045076">
    <property type="entry name" value="MutS"/>
</dbReference>
<feature type="transmembrane region" description="Helical" evidence="3">
    <location>
        <begin position="217"/>
        <end position="235"/>
    </location>
</feature>
<dbReference type="RefSeq" id="WP_216520966.1">
    <property type="nucleotide sequence ID" value="NZ_JAHLPM010000013.1"/>
</dbReference>
<keyword evidence="6" id="KW-1185">Reference proteome</keyword>
<evidence type="ECO:0000313" key="6">
    <source>
        <dbReference type="Proteomes" id="UP000749471"/>
    </source>
</evidence>
<feature type="domain" description="DNA mismatch repair proteins mutS family" evidence="4">
    <location>
        <begin position="422"/>
        <end position="597"/>
    </location>
</feature>
<dbReference type="PANTHER" id="PTHR11361">
    <property type="entry name" value="DNA MISMATCH REPAIR PROTEIN MUTS FAMILY MEMBER"/>
    <property type="match status" value="1"/>
</dbReference>
<keyword evidence="3" id="KW-1133">Transmembrane helix</keyword>
<dbReference type="PANTHER" id="PTHR11361:SF99">
    <property type="entry name" value="DNA MISMATCH REPAIR PROTEIN"/>
    <property type="match status" value="1"/>
</dbReference>
<accession>A0ABS6E8K6</accession>
<organism evidence="5 6">
    <name type="scientific">Tissierella simiarum</name>
    <dbReference type="NCBI Taxonomy" id="2841534"/>
    <lineage>
        <taxon>Bacteria</taxon>
        <taxon>Bacillati</taxon>
        <taxon>Bacillota</taxon>
        <taxon>Tissierellia</taxon>
        <taxon>Tissierellales</taxon>
        <taxon>Tissierellaceae</taxon>
        <taxon>Tissierella</taxon>
    </lineage>
</organism>
<evidence type="ECO:0000259" key="4">
    <source>
        <dbReference type="SMART" id="SM00534"/>
    </source>
</evidence>
<protein>
    <recommendedName>
        <fullName evidence="4">DNA mismatch repair proteins mutS family domain-containing protein</fullName>
    </recommendedName>
</protein>
<evidence type="ECO:0000313" key="5">
    <source>
        <dbReference type="EMBL" id="MBU5439258.1"/>
    </source>
</evidence>
<dbReference type="SMART" id="SM00534">
    <property type="entry name" value="MUTSac"/>
    <property type="match status" value="1"/>
</dbReference>
<feature type="transmembrane region" description="Helical" evidence="3">
    <location>
        <begin position="52"/>
        <end position="70"/>
    </location>
</feature>
<dbReference type="InterPro" id="IPR000432">
    <property type="entry name" value="DNA_mismatch_repair_MutS_C"/>
</dbReference>
<evidence type="ECO:0000256" key="1">
    <source>
        <dbReference type="ARBA" id="ARBA00022741"/>
    </source>
</evidence>
<sequence length="598" mass="68902">MGEDYFKEQLTNAIEEETLLDRKFNFISTARLVVFIALLIAFYIRFFNKNKIAGVFGFALLLIFFFLLYFHNKVEGEKEYIQSKKVVLEKYIDRFSNQWKEFKEDGSKYLTEKIPQTIDLDLFGKASLYQYICVAHTSYGRDMLAKSLCNYEPDREGILRRQEAVKELVSKKEFSMHIQTLSHLLEKEQKINADKGIEKFIQYGEDKTKHFPKWIRFFTWGLPIITIIFIGLFAMGLLPLFSIYACVGLQFGFAVLGNRKNKEILGPLYSFSRNIEAYRRIFEALEKEKFTSEYLNMWQKELTKGEGATKGIKALNSIGEAVNLRYSPIIYAIACGTLMWDYQCAEALESWKSTYGSHIRNWMKAVGEIESLLSLGVICSVKDNYSFPSITQSHIPRFKAEEIFHPLINEKQVVANSLELQAQTCIITGSNMSGKTTFLRSIGVNMALAYAGGPVCAKNFETTCMALFTSMRIQDDVSQGISTFYAELLRIKTMVQYSVYKRPMLLLIDEIFKGTNSADRIIGAKETIKKLSQSWIISMISTHDFELCELSDNEDVRAVNYHFSEYYIDDEIHFDYIIKKGRCETTNAKHLMRMAGIL</sequence>
<dbReference type="CDD" id="cd03283">
    <property type="entry name" value="ABC_MutS-like"/>
    <property type="match status" value="1"/>
</dbReference>
<keyword evidence="2" id="KW-0067">ATP-binding</keyword>
<proteinExistence type="predicted"/>
<dbReference type="Pfam" id="PF00488">
    <property type="entry name" value="MutS_V"/>
    <property type="match status" value="1"/>
</dbReference>
<dbReference type="Proteomes" id="UP000749471">
    <property type="component" value="Unassembled WGS sequence"/>
</dbReference>
<feature type="transmembrane region" description="Helical" evidence="3">
    <location>
        <begin position="24"/>
        <end position="46"/>
    </location>
</feature>
<evidence type="ECO:0000256" key="3">
    <source>
        <dbReference type="SAM" id="Phobius"/>
    </source>
</evidence>
<keyword evidence="1" id="KW-0547">Nucleotide-binding</keyword>
<comment type="caution">
    <text evidence="5">The sequence shown here is derived from an EMBL/GenBank/DDBJ whole genome shotgun (WGS) entry which is preliminary data.</text>
</comment>